<proteinExistence type="predicted"/>
<dbReference type="Pfam" id="PF04149">
    <property type="entry name" value="DUF397"/>
    <property type="match status" value="1"/>
</dbReference>
<evidence type="ECO:0000259" key="1">
    <source>
        <dbReference type="Pfam" id="PF04149"/>
    </source>
</evidence>
<feature type="domain" description="DUF397" evidence="1">
    <location>
        <begin position="9"/>
        <end position="58"/>
    </location>
</feature>
<accession>A0ABV9RY17</accession>
<evidence type="ECO:0000313" key="2">
    <source>
        <dbReference type="EMBL" id="MFC4853112.1"/>
    </source>
</evidence>
<protein>
    <submittedName>
        <fullName evidence="2">DUF397 domain-containing protein</fullName>
    </submittedName>
</protein>
<dbReference type="EMBL" id="JBHSIS010000003">
    <property type="protein sequence ID" value="MFC4853112.1"/>
    <property type="molecule type" value="Genomic_DNA"/>
</dbReference>
<name>A0ABV9RY17_9PSEU</name>
<gene>
    <name evidence="2" type="ORF">ACFPCV_06335</name>
</gene>
<evidence type="ECO:0000313" key="3">
    <source>
        <dbReference type="Proteomes" id="UP001595859"/>
    </source>
</evidence>
<keyword evidence="3" id="KW-1185">Reference proteome</keyword>
<dbReference type="RefSeq" id="WP_378055091.1">
    <property type="nucleotide sequence ID" value="NZ_JBHSIS010000003.1"/>
</dbReference>
<sequence length="60" mass="6328">MIAADSPKLVWRRSSRSGADGDCVEVASIEGVLAMVRDSKDPAGPVLAFPAAAWVSFLPR</sequence>
<organism evidence="2 3">
    <name type="scientific">Actinophytocola glycyrrhizae</name>
    <dbReference type="NCBI Taxonomy" id="2044873"/>
    <lineage>
        <taxon>Bacteria</taxon>
        <taxon>Bacillati</taxon>
        <taxon>Actinomycetota</taxon>
        <taxon>Actinomycetes</taxon>
        <taxon>Pseudonocardiales</taxon>
        <taxon>Pseudonocardiaceae</taxon>
    </lineage>
</organism>
<reference evidence="3" key="1">
    <citation type="journal article" date="2019" name="Int. J. Syst. Evol. Microbiol.">
        <title>The Global Catalogue of Microorganisms (GCM) 10K type strain sequencing project: providing services to taxonomists for standard genome sequencing and annotation.</title>
        <authorList>
            <consortium name="The Broad Institute Genomics Platform"/>
            <consortium name="The Broad Institute Genome Sequencing Center for Infectious Disease"/>
            <person name="Wu L."/>
            <person name="Ma J."/>
        </authorList>
    </citation>
    <scope>NUCLEOTIDE SEQUENCE [LARGE SCALE GENOMIC DNA]</scope>
    <source>
        <strain evidence="3">ZS-22-S1</strain>
    </source>
</reference>
<dbReference type="InterPro" id="IPR007278">
    <property type="entry name" value="DUF397"/>
</dbReference>
<comment type="caution">
    <text evidence="2">The sequence shown here is derived from an EMBL/GenBank/DDBJ whole genome shotgun (WGS) entry which is preliminary data.</text>
</comment>
<dbReference type="Proteomes" id="UP001595859">
    <property type="component" value="Unassembled WGS sequence"/>
</dbReference>